<organism evidence="2 3">
    <name type="scientific">Neurospora tetrasperma (strain FGSC 2508 / ATCC MYA-4615 / P0657)</name>
    <dbReference type="NCBI Taxonomy" id="510951"/>
    <lineage>
        <taxon>Eukaryota</taxon>
        <taxon>Fungi</taxon>
        <taxon>Dikarya</taxon>
        <taxon>Ascomycota</taxon>
        <taxon>Pezizomycotina</taxon>
        <taxon>Sordariomycetes</taxon>
        <taxon>Sordariomycetidae</taxon>
        <taxon>Sordariales</taxon>
        <taxon>Sordariaceae</taxon>
        <taxon>Neurospora</taxon>
    </lineage>
</organism>
<dbReference type="EMBL" id="GL891306">
    <property type="protein sequence ID" value="EGO55185.1"/>
    <property type="molecule type" value="Genomic_DNA"/>
</dbReference>
<name>F8MT53_NEUT8</name>
<reference evidence="3" key="1">
    <citation type="journal article" date="2011" name="Genetics">
        <title>Massive changes in genome architecture accompany the transition to self-fertility in the filamentous fungus Neurospora tetrasperma.</title>
        <authorList>
            <person name="Ellison C.E."/>
            <person name="Stajich J.E."/>
            <person name="Jacobson D.J."/>
            <person name="Natvig D.O."/>
            <person name="Lapidus A."/>
            <person name="Foster B."/>
            <person name="Aerts A."/>
            <person name="Riley R."/>
            <person name="Lindquist E.A."/>
            <person name="Grigoriev I.V."/>
            <person name="Taylor J.W."/>
        </authorList>
    </citation>
    <scope>NUCLEOTIDE SEQUENCE [LARGE SCALE GENOMIC DNA]</scope>
    <source>
        <strain evidence="3">FGSC 2508 / P0657</strain>
    </source>
</reference>
<dbReference type="OrthoDB" id="4572597at2759"/>
<evidence type="ECO:0000313" key="2">
    <source>
        <dbReference type="EMBL" id="EGO55185.1"/>
    </source>
</evidence>
<feature type="region of interest" description="Disordered" evidence="1">
    <location>
        <begin position="1"/>
        <end position="77"/>
    </location>
</feature>
<feature type="compositionally biased region" description="Polar residues" evidence="1">
    <location>
        <begin position="7"/>
        <end position="20"/>
    </location>
</feature>
<proteinExistence type="predicted"/>
<protein>
    <submittedName>
        <fullName evidence="2">Uncharacterized protein</fullName>
    </submittedName>
</protein>
<keyword evidence="3" id="KW-1185">Reference proteome</keyword>
<dbReference type="KEGG" id="nte:NEUTE1DRAFT111746"/>
<gene>
    <name evidence="2" type="ORF">NEUTE1DRAFT_111746</name>
</gene>
<dbReference type="GeneID" id="20822592"/>
<dbReference type="HOGENOM" id="CLU_1310451_0_0_1"/>
<sequence length="210" mass="23136">MARTEYITRSTTAQKLQTPRRSAEPVVVDDEGKQPKLATAPDVDDKSELLFPEPVSTASSKPADEAASTSTTHSTSEKPMMIKKIILHLPPPPVLTALQTLPVDTIISDMTAANGGIPPCSAEILAEAIKWFKHAYRTGTSPRVVRSAAERILEQLDAVIIGNPAYRHNIPRGMAYERLEMQSKFLRAIIYIHCGMLNDLEVFDMIVARD</sequence>
<evidence type="ECO:0000313" key="3">
    <source>
        <dbReference type="Proteomes" id="UP000008065"/>
    </source>
</evidence>
<dbReference type="VEuPathDB" id="FungiDB:NEUTE1DRAFT_111746"/>
<accession>F8MT53</accession>
<evidence type="ECO:0000256" key="1">
    <source>
        <dbReference type="SAM" id="MobiDB-lite"/>
    </source>
</evidence>
<dbReference type="Proteomes" id="UP000008065">
    <property type="component" value="Unassembled WGS sequence"/>
</dbReference>
<dbReference type="RefSeq" id="XP_009853047.1">
    <property type="nucleotide sequence ID" value="XM_009854745.1"/>
</dbReference>
<dbReference type="AlphaFoldDB" id="F8MT53"/>